<dbReference type="EMBL" id="MU155143">
    <property type="protein sequence ID" value="KAF9484495.1"/>
    <property type="molecule type" value="Genomic_DNA"/>
</dbReference>
<evidence type="ECO:0000313" key="4">
    <source>
        <dbReference type="Proteomes" id="UP000807469"/>
    </source>
</evidence>
<gene>
    <name evidence="3" type="ORF">BDN70DRAFT_872525</name>
</gene>
<keyword evidence="2" id="KW-0472">Membrane</keyword>
<comment type="caution">
    <text evidence="3">The sequence shown here is derived from an EMBL/GenBank/DDBJ whole genome shotgun (WGS) entry which is preliminary data.</text>
</comment>
<feature type="transmembrane region" description="Helical" evidence="2">
    <location>
        <begin position="96"/>
        <end position="116"/>
    </location>
</feature>
<name>A0A9P6D616_9AGAR</name>
<sequence length="250" mass="27225">MANQVDGFLPAVFDPLLDYLSTNLPGPLYAILVKSLSHAFGALSALIILCNSLLANAPESWNAQAILPPIITILAAYLALSSFYRTTSWMLRTSFWFMKWGTLFGIFIGGVGFLLGNGGGNAIGNQGGFHGIGGFFASLLEDPRAQPNSRSSRTRNRKSNAKRPKVWESFERHREWQYQEVLQEDDANEQVQQMLSTIVDGAGNLLKGNWWGMLNGVTGGDEGDEGPSPEAVPKRASTKTKRKGSTSGSR</sequence>
<evidence type="ECO:0000313" key="3">
    <source>
        <dbReference type="EMBL" id="KAF9484495.1"/>
    </source>
</evidence>
<dbReference type="AlphaFoldDB" id="A0A9P6D616"/>
<evidence type="ECO:0000256" key="2">
    <source>
        <dbReference type="SAM" id="Phobius"/>
    </source>
</evidence>
<dbReference type="OrthoDB" id="2502792at2759"/>
<proteinExistence type="predicted"/>
<accession>A0A9P6D616</accession>
<reference evidence="3" key="1">
    <citation type="submission" date="2020-11" db="EMBL/GenBank/DDBJ databases">
        <authorList>
            <consortium name="DOE Joint Genome Institute"/>
            <person name="Ahrendt S."/>
            <person name="Riley R."/>
            <person name="Andreopoulos W."/>
            <person name="Labutti K."/>
            <person name="Pangilinan J."/>
            <person name="Ruiz-Duenas F.J."/>
            <person name="Barrasa J.M."/>
            <person name="Sanchez-Garcia M."/>
            <person name="Camarero S."/>
            <person name="Miyauchi S."/>
            <person name="Serrano A."/>
            <person name="Linde D."/>
            <person name="Babiker R."/>
            <person name="Drula E."/>
            <person name="Ayuso-Fernandez I."/>
            <person name="Pacheco R."/>
            <person name="Padilla G."/>
            <person name="Ferreira P."/>
            <person name="Barriuso J."/>
            <person name="Kellner H."/>
            <person name="Castanera R."/>
            <person name="Alfaro M."/>
            <person name="Ramirez L."/>
            <person name="Pisabarro A.G."/>
            <person name="Kuo A."/>
            <person name="Tritt A."/>
            <person name="Lipzen A."/>
            <person name="He G."/>
            <person name="Yan M."/>
            <person name="Ng V."/>
            <person name="Cullen D."/>
            <person name="Martin F."/>
            <person name="Rosso M.-N."/>
            <person name="Henrissat B."/>
            <person name="Hibbett D."/>
            <person name="Martinez A.T."/>
            <person name="Grigoriev I.V."/>
        </authorList>
    </citation>
    <scope>NUCLEOTIDE SEQUENCE</scope>
    <source>
        <strain evidence="3">CIRM-BRFM 674</strain>
    </source>
</reference>
<keyword evidence="2" id="KW-1133">Transmembrane helix</keyword>
<feature type="region of interest" description="Disordered" evidence="1">
    <location>
        <begin position="144"/>
        <end position="166"/>
    </location>
</feature>
<protein>
    <submittedName>
        <fullName evidence="3">Uncharacterized protein</fullName>
    </submittedName>
</protein>
<evidence type="ECO:0000256" key="1">
    <source>
        <dbReference type="SAM" id="MobiDB-lite"/>
    </source>
</evidence>
<feature type="compositionally biased region" description="Basic residues" evidence="1">
    <location>
        <begin position="152"/>
        <end position="164"/>
    </location>
</feature>
<keyword evidence="2" id="KW-0812">Transmembrane</keyword>
<dbReference type="Proteomes" id="UP000807469">
    <property type="component" value="Unassembled WGS sequence"/>
</dbReference>
<organism evidence="3 4">
    <name type="scientific">Pholiota conissans</name>
    <dbReference type="NCBI Taxonomy" id="109636"/>
    <lineage>
        <taxon>Eukaryota</taxon>
        <taxon>Fungi</taxon>
        <taxon>Dikarya</taxon>
        <taxon>Basidiomycota</taxon>
        <taxon>Agaricomycotina</taxon>
        <taxon>Agaricomycetes</taxon>
        <taxon>Agaricomycetidae</taxon>
        <taxon>Agaricales</taxon>
        <taxon>Agaricineae</taxon>
        <taxon>Strophariaceae</taxon>
        <taxon>Pholiota</taxon>
    </lineage>
</organism>
<feature type="transmembrane region" description="Helical" evidence="2">
    <location>
        <begin position="66"/>
        <end position="84"/>
    </location>
</feature>
<keyword evidence="4" id="KW-1185">Reference proteome</keyword>
<feature type="region of interest" description="Disordered" evidence="1">
    <location>
        <begin position="216"/>
        <end position="250"/>
    </location>
</feature>
<feature type="transmembrane region" description="Helical" evidence="2">
    <location>
        <begin position="28"/>
        <end position="54"/>
    </location>
</feature>